<keyword evidence="3" id="KW-1133">Transmembrane helix</keyword>
<dbReference type="GO" id="GO:0006487">
    <property type="term" value="P:protein N-linked glycosylation"/>
    <property type="evidence" value="ECO:0007669"/>
    <property type="project" value="TreeGrafter"/>
</dbReference>
<reference evidence="4 5" key="1">
    <citation type="journal article" date="2016" name="Mol. Biol. Evol.">
        <title>Genome-Wide Survey of Gut Fungi (Harpellales) Reveals the First Horizontally Transferred Ubiquitin Gene from a Mosquito Host.</title>
        <authorList>
            <person name="Wang Y."/>
            <person name="White M.M."/>
            <person name="Kvist S."/>
            <person name="Moncalvo J.M."/>
        </authorList>
    </citation>
    <scope>NUCLEOTIDE SEQUENCE [LARGE SCALE GENOMIC DNA]</scope>
    <source>
        <strain evidence="4 5">ALG-7-W6</strain>
    </source>
</reference>
<keyword evidence="5" id="KW-1185">Reference proteome</keyword>
<keyword evidence="4" id="KW-0328">Glycosyltransferase</keyword>
<dbReference type="GO" id="GO:0000026">
    <property type="term" value="F:alpha-1,2-mannosyltransferase activity"/>
    <property type="evidence" value="ECO:0007669"/>
    <property type="project" value="TreeGrafter"/>
</dbReference>
<dbReference type="PANTHER" id="PTHR31121:SF6">
    <property type="entry name" value="ALPHA-1,2 MANNOSYLTRANSFERASE KTR1"/>
    <property type="match status" value="1"/>
</dbReference>
<comment type="similarity">
    <text evidence="1">Belongs to the glycosyltransferase 15 family.</text>
</comment>
<dbReference type="GO" id="GO:0005794">
    <property type="term" value="C:Golgi apparatus"/>
    <property type="evidence" value="ECO:0007669"/>
    <property type="project" value="TreeGrafter"/>
</dbReference>
<protein>
    <submittedName>
        <fullName evidence="4">Glycolipid 2-alpha-mannosyltransferase</fullName>
    </submittedName>
</protein>
<dbReference type="Pfam" id="PF01793">
    <property type="entry name" value="Glyco_transf_15"/>
    <property type="match status" value="1"/>
</dbReference>
<proteinExistence type="inferred from homology"/>
<dbReference type="SUPFAM" id="SSF53448">
    <property type="entry name" value="Nucleotide-diphospho-sugar transferases"/>
    <property type="match status" value="1"/>
</dbReference>
<dbReference type="GO" id="GO:0016020">
    <property type="term" value="C:membrane"/>
    <property type="evidence" value="ECO:0007669"/>
    <property type="project" value="InterPro"/>
</dbReference>
<keyword evidence="3" id="KW-0472">Membrane</keyword>
<dbReference type="AlphaFoldDB" id="A0A1R0GUA6"/>
<organism evidence="4 5">
    <name type="scientific">Smittium mucronatum</name>
    <dbReference type="NCBI Taxonomy" id="133383"/>
    <lineage>
        <taxon>Eukaryota</taxon>
        <taxon>Fungi</taxon>
        <taxon>Fungi incertae sedis</taxon>
        <taxon>Zoopagomycota</taxon>
        <taxon>Kickxellomycotina</taxon>
        <taxon>Harpellomycetes</taxon>
        <taxon>Harpellales</taxon>
        <taxon>Legeriomycetaceae</taxon>
        <taxon>Smittium</taxon>
    </lineage>
</organism>
<dbReference type="EMBL" id="LSSL01003442">
    <property type="protein sequence ID" value="OLY80473.1"/>
    <property type="molecule type" value="Genomic_DNA"/>
</dbReference>
<dbReference type="Gene3D" id="3.90.550.10">
    <property type="entry name" value="Spore Coat Polysaccharide Biosynthesis Protein SpsA, Chain A"/>
    <property type="match status" value="1"/>
</dbReference>
<name>A0A1R0GUA6_9FUNG</name>
<keyword evidence="3" id="KW-0812">Transmembrane</keyword>
<dbReference type="GO" id="GO:0000032">
    <property type="term" value="P:cell wall mannoprotein biosynthetic process"/>
    <property type="evidence" value="ECO:0007669"/>
    <property type="project" value="TreeGrafter"/>
</dbReference>
<dbReference type="Proteomes" id="UP000187455">
    <property type="component" value="Unassembled WGS sequence"/>
</dbReference>
<dbReference type="PANTHER" id="PTHR31121">
    <property type="entry name" value="ALPHA-1,2 MANNOSYLTRANSFERASE KTR1"/>
    <property type="match status" value="1"/>
</dbReference>
<evidence type="ECO:0000256" key="1">
    <source>
        <dbReference type="ARBA" id="ARBA00007677"/>
    </source>
</evidence>
<dbReference type="FunFam" id="3.90.550.10:FF:000051">
    <property type="entry name" value="Alpha-1,2-mannosyltransferase (Ktr4)"/>
    <property type="match status" value="1"/>
</dbReference>
<sequence>MSKHDLGRTLRTAFVRANWAFVELKKGINDVWASFTFTRSFVFVSALVFILPVISLYKSKYTRLDKLSSYYYGVDLDLVAEKRGTTNGVISSTRQNAVIVALVRNSELDKMRDSIKQFERRFNAKFNYPYLFFNDEPFTDSFKEDIKSVTPSKLDFITLEKEFWEIPKNINTTLFTEKLAENKDRYIYGDNVSYRLMCRFESMLFYNHPSMATYEFYWRIEPDVDYYCNVNYDPFSFMKTNNYTYGFNIALVEIQETVPTLWSETKAWVRQNQHYLPEANIASWLLDDNGDYNMCHFWSNFEIVNLNFYRSEAYTSYVKFLDSAHGFFYERWGDAPIHSLAVSILLPKENIFYFEDIGYRHSTVSVCPSNSEMARNCACKGRTSFHRSVCFNNWRDSKNISKRKFLDSISS</sequence>
<dbReference type="InterPro" id="IPR029044">
    <property type="entry name" value="Nucleotide-diphossugar_trans"/>
</dbReference>
<dbReference type="InterPro" id="IPR002685">
    <property type="entry name" value="Glyco_trans_15"/>
</dbReference>
<evidence type="ECO:0000256" key="3">
    <source>
        <dbReference type="SAM" id="Phobius"/>
    </source>
</evidence>
<keyword evidence="2 4" id="KW-0808">Transferase</keyword>
<comment type="caution">
    <text evidence="4">The sequence shown here is derived from an EMBL/GenBank/DDBJ whole genome shotgun (WGS) entry which is preliminary data.</text>
</comment>
<gene>
    <name evidence="4" type="ORF">AYI68_g5433</name>
</gene>
<dbReference type="OrthoDB" id="439943at2759"/>
<feature type="transmembrane region" description="Helical" evidence="3">
    <location>
        <begin position="31"/>
        <end position="57"/>
    </location>
</feature>
<evidence type="ECO:0000256" key="2">
    <source>
        <dbReference type="ARBA" id="ARBA00022679"/>
    </source>
</evidence>
<accession>A0A1R0GUA6</accession>
<evidence type="ECO:0000313" key="4">
    <source>
        <dbReference type="EMBL" id="OLY80473.1"/>
    </source>
</evidence>
<evidence type="ECO:0000313" key="5">
    <source>
        <dbReference type="Proteomes" id="UP000187455"/>
    </source>
</evidence>